<keyword evidence="7" id="KW-1185">Reference proteome</keyword>
<evidence type="ECO:0000256" key="5">
    <source>
        <dbReference type="SAM" id="Phobius"/>
    </source>
</evidence>
<feature type="transmembrane region" description="Helical" evidence="5">
    <location>
        <begin position="72"/>
        <end position="93"/>
    </location>
</feature>
<evidence type="ECO:0000256" key="4">
    <source>
        <dbReference type="ARBA" id="ARBA00023136"/>
    </source>
</evidence>
<dbReference type="Proteomes" id="UP000481360">
    <property type="component" value="Unassembled WGS sequence"/>
</dbReference>
<keyword evidence="3 5" id="KW-1133">Transmembrane helix</keyword>
<dbReference type="GO" id="GO:0016020">
    <property type="term" value="C:membrane"/>
    <property type="evidence" value="ECO:0007669"/>
    <property type="project" value="UniProtKB-SubCell"/>
</dbReference>
<feature type="transmembrane region" description="Helical" evidence="5">
    <location>
        <begin position="6"/>
        <end position="24"/>
    </location>
</feature>
<proteinExistence type="predicted"/>
<evidence type="ECO:0000256" key="3">
    <source>
        <dbReference type="ARBA" id="ARBA00022989"/>
    </source>
</evidence>
<comment type="subcellular location">
    <subcellularLocation>
        <location evidence="1">Membrane</location>
        <topology evidence="1">Multi-pass membrane protein</topology>
    </subcellularLocation>
</comment>
<dbReference type="AlphaFoldDB" id="A0A7C9RWD1"/>
<feature type="transmembrane region" description="Helical" evidence="5">
    <location>
        <begin position="45"/>
        <end position="66"/>
    </location>
</feature>
<keyword evidence="4 5" id="KW-0472">Membrane</keyword>
<dbReference type="RefSeq" id="WP_166053880.1">
    <property type="nucleotide sequence ID" value="NZ_JAAMPJ010000014.1"/>
</dbReference>
<evidence type="ECO:0000256" key="2">
    <source>
        <dbReference type="ARBA" id="ARBA00022692"/>
    </source>
</evidence>
<comment type="caution">
    <text evidence="6">The sequence shown here is derived from an EMBL/GenBank/DDBJ whole genome shotgun (WGS) entry which is preliminary data.</text>
</comment>
<dbReference type="Pfam" id="PF13564">
    <property type="entry name" value="DoxX_2"/>
    <property type="match status" value="1"/>
</dbReference>
<gene>
    <name evidence="6" type="ORF">G7043_39885</name>
</gene>
<dbReference type="EMBL" id="JAAMPJ010000014">
    <property type="protein sequence ID" value="NGY65091.1"/>
    <property type="molecule type" value="Genomic_DNA"/>
</dbReference>
<accession>A0A7C9RWD1</accession>
<evidence type="ECO:0000313" key="6">
    <source>
        <dbReference type="EMBL" id="NGY65091.1"/>
    </source>
</evidence>
<organism evidence="6 7">
    <name type="scientific">Lentzea alba</name>
    <dbReference type="NCBI Taxonomy" id="2714351"/>
    <lineage>
        <taxon>Bacteria</taxon>
        <taxon>Bacillati</taxon>
        <taxon>Actinomycetota</taxon>
        <taxon>Actinomycetes</taxon>
        <taxon>Pseudonocardiales</taxon>
        <taxon>Pseudonocardiaceae</taxon>
        <taxon>Lentzea</taxon>
    </lineage>
</organism>
<feature type="transmembrane region" description="Helical" evidence="5">
    <location>
        <begin position="100"/>
        <end position="119"/>
    </location>
</feature>
<evidence type="ECO:0000313" key="7">
    <source>
        <dbReference type="Proteomes" id="UP000481360"/>
    </source>
</evidence>
<dbReference type="InterPro" id="IPR032808">
    <property type="entry name" value="DoxX"/>
</dbReference>
<keyword evidence="2 5" id="KW-0812">Transmembrane</keyword>
<sequence length="126" mass="12994">MNIVLWVIAGLLAAAFLAAGVMKLSQPKEKLAASGMGWTESFSSGAVKSIGALELLAAVGLILPALLHVAPIVVPLAALGLVLIMIGAIVTHARRKENQMIGANVVLLILAAVVVWGRFGPYPFGS</sequence>
<protein>
    <submittedName>
        <fullName evidence="6">DoxX family protein</fullName>
    </submittedName>
</protein>
<reference evidence="6 7" key="1">
    <citation type="submission" date="2020-03" db="EMBL/GenBank/DDBJ databases">
        <title>Isolation and identification of active actinomycetes.</title>
        <authorList>
            <person name="Sun X."/>
        </authorList>
    </citation>
    <scope>NUCLEOTIDE SEQUENCE [LARGE SCALE GENOMIC DNA]</scope>
    <source>
        <strain evidence="6 7">NEAU-D13</strain>
    </source>
</reference>
<name>A0A7C9RWD1_9PSEU</name>
<evidence type="ECO:0000256" key="1">
    <source>
        <dbReference type="ARBA" id="ARBA00004141"/>
    </source>
</evidence>